<dbReference type="AlphaFoldDB" id="A0A2Z5G9E7"/>
<dbReference type="Pfam" id="PF09624">
    <property type="entry name" value="DUF2393"/>
    <property type="match status" value="1"/>
</dbReference>
<keyword evidence="3" id="KW-1185">Reference proteome</keyword>
<dbReference type="EMBL" id="CP030840">
    <property type="protein sequence ID" value="AXC15912.1"/>
    <property type="molecule type" value="Genomic_DNA"/>
</dbReference>
<gene>
    <name evidence="2" type="ORF">ACPOL_6700</name>
</gene>
<evidence type="ECO:0000313" key="2">
    <source>
        <dbReference type="EMBL" id="AXC15912.1"/>
    </source>
</evidence>
<evidence type="ECO:0000313" key="3">
    <source>
        <dbReference type="Proteomes" id="UP000253606"/>
    </source>
</evidence>
<evidence type="ECO:0008006" key="4">
    <source>
        <dbReference type="Google" id="ProtNLM"/>
    </source>
</evidence>
<feature type="transmembrane region" description="Helical" evidence="1">
    <location>
        <begin position="24"/>
        <end position="44"/>
    </location>
</feature>
<sequence length="179" mass="19412">MDEHNARGDQELKFTQSDTEKTSWLPWAIAGAVVLIGLGCIVVFGRRTPAPIGAGPGLAPADPYAVNLPISDVHMSEASNFAGGKVTYLDGKITNQGANVLTGITVQVAFRNELKEVAQKETLPLNLIRTREPYVDTQPVSASPLKPGEQREFRLIFDSVPADWNQQYPEVRVVQVGTG</sequence>
<keyword evidence="1" id="KW-1133">Transmembrane helix</keyword>
<keyword evidence="1" id="KW-0472">Membrane</keyword>
<dbReference type="KEGG" id="abas:ACPOL_6700"/>
<keyword evidence="1" id="KW-0812">Transmembrane</keyword>
<dbReference type="Proteomes" id="UP000253606">
    <property type="component" value="Chromosome"/>
</dbReference>
<dbReference type="InterPro" id="IPR013417">
    <property type="entry name" value="CHP02588"/>
</dbReference>
<reference evidence="2 3" key="1">
    <citation type="journal article" date="2018" name="Front. Microbiol.">
        <title>Hydrolytic Capabilities as a Key to Environmental Success: Chitinolytic and Cellulolytic Acidobacteria From Acidic Sub-arctic Soils and Boreal Peatlands.</title>
        <authorList>
            <person name="Belova S.E."/>
            <person name="Ravin N.V."/>
            <person name="Pankratov T.A."/>
            <person name="Rakitin A.L."/>
            <person name="Ivanova A.A."/>
            <person name="Beletsky A.V."/>
            <person name="Mardanov A.V."/>
            <person name="Sinninghe Damste J.S."/>
            <person name="Dedysh S.N."/>
        </authorList>
    </citation>
    <scope>NUCLEOTIDE SEQUENCE [LARGE SCALE GENOMIC DNA]</scope>
    <source>
        <strain evidence="2 3">SBC82</strain>
    </source>
</reference>
<evidence type="ECO:0000256" key="1">
    <source>
        <dbReference type="SAM" id="Phobius"/>
    </source>
</evidence>
<dbReference type="OrthoDB" id="120211at2"/>
<name>A0A2Z5G9E7_9BACT</name>
<proteinExistence type="predicted"/>
<accession>A0A2Z5G9E7</accession>
<protein>
    <recommendedName>
        <fullName evidence="4">DUF2393 domain-containing protein</fullName>
    </recommendedName>
</protein>
<dbReference type="RefSeq" id="WP_114210495.1">
    <property type="nucleotide sequence ID" value="NZ_CP030840.1"/>
</dbReference>
<organism evidence="2 3">
    <name type="scientific">Acidisarcina polymorpha</name>
    <dbReference type="NCBI Taxonomy" id="2211140"/>
    <lineage>
        <taxon>Bacteria</taxon>
        <taxon>Pseudomonadati</taxon>
        <taxon>Acidobacteriota</taxon>
        <taxon>Terriglobia</taxon>
        <taxon>Terriglobales</taxon>
        <taxon>Acidobacteriaceae</taxon>
        <taxon>Acidisarcina</taxon>
    </lineage>
</organism>